<evidence type="ECO:0000313" key="1">
    <source>
        <dbReference type="EMBL" id="KAI5445647.1"/>
    </source>
</evidence>
<dbReference type="Gramene" id="Psat01G0375000-T1">
    <property type="protein sequence ID" value="KAI5445647.1"/>
    <property type="gene ID" value="KIW84_013750"/>
</dbReference>
<comment type="caution">
    <text evidence="1">The sequence shown here is derived from an EMBL/GenBank/DDBJ whole genome shotgun (WGS) entry which is preliminary data.</text>
</comment>
<organism evidence="1 2">
    <name type="scientific">Pisum sativum</name>
    <name type="common">Garden pea</name>
    <name type="synonym">Lathyrus oleraceus</name>
    <dbReference type="NCBI Taxonomy" id="3888"/>
    <lineage>
        <taxon>Eukaryota</taxon>
        <taxon>Viridiplantae</taxon>
        <taxon>Streptophyta</taxon>
        <taxon>Embryophyta</taxon>
        <taxon>Tracheophyta</taxon>
        <taxon>Spermatophyta</taxon>
        <taxon>Magnoliopsida</taxon>
        <taxon>eudicotyledons</taxon>
        <taxon>Gunneridae</taxon>
        <taxon>Pentapetalae</taxon>
        <taxon>rosids</taxon>
        <taxon>fabids</taxon>
        <taxon>Fabales</taxon>
        <taxon>Fabaceae</taxon>
        <taxon>Papilionoideae</taxon>
        <taxon>50 kb inversion clade</taxon>
        <taxon>NPAAA clade</taxon>
        <taxon>Hologalegina</taxon>
        <taxon>IRL clade</taxon>
        <taxon>Fabeae</taxon>
        <taxon>Lathyrus</taxon>
    </lineage>
</organism>
<protein>
    <recommendedName>
        <fullName evidence="3">Reverse transcriptase</fullName>
    </recommendedName>
</protein>
<evidence type="ECO:0000313" key="2">
    <source>
        <dbReference type="Proteomes" id="UP001058974"/>
    </source>
</evidence>
<sequence>MEERTSLIALVTMKEIEKAQNDIGDLKVPDMDEYGSKFFKVSWTATKKDFIAAVLEFFMNGKMYRAINRLLVTLIPKSPEAKTIRCYTRKGGVPRCMLQMDLQKAYDTVD</sequence>
<proteinExistence type="predicted"/>
<keyword evidence="2" id="KW-1185">Reference proteome</keyword>
<dbReference type="AlphaFoldDB" id="A0A9D5BLI2"/>
<evidence type="ECO:0008006" key="3">
    <source>
        <dbReference type="Google" id="ProtNLM"/>
    </source>
</evidence>
<reference evidence="1 2" key="1">
    <citation type="journal article" date="2022" name="Nat. Genet.">
        <title>Improved pea reference genome and pan-genome highlight genomic features and evolutionary characteristics.</title>
        <authorList>
            <person name="Yang T."/>
            <person name="Liu R."/>
            <person name="Luo Y."/>
            <person name="Hu S."/>
            <person name="Wang D."/>
            <person name="Wang C."/>
            <person name="Pandey M.K."/>
            <person name="Ge S."/>
            <person name="Xu Q."/>
            <person name="Li N."/>
            <person name="Li G."/>
            <person name="Huang Y."/>
            <person name="Saxena R.K."/>
            <person name="Ji Y."/>
            <person name="Li M."/>
            <person name="Yan X."/>
            <person name="He Y."/>
            <person name="Liu Y."/>
            <person name="Wang X."/>
            <person name="Xiang C."/>
            <person name="Varshney R.K."/>
            <person name="Ding H."/>
            <person name="Gao S."/>
            <person name="Zong X."/>
        </authorList>
    </citation>
    <scope>NUCLEOTIDE SEQUENCE [LARGE SCALE GENOMIC DNA]</scope>
    <source>
        <strain evidence="1 2">cv. Zhongwan 6</strain>
    </source>
</reference>
<accession>A0A9D5BLI2</accession>
<name>A0A9D5BLI2_PEA</name>
<dbReference type="EMBL" id="JAMSHJ010000001">
    <property type="protein sequence ID" value="KAI5445647.1"/>
    <property type="molecule type" value="Genomic_DNA"/>
</dbReference>
<dbReference type="Proteomes" id="UP001058974">
    <property type="component" value="Chromosome 1"/>
</dbReference>
<gene>
    <name evidence="1" type="ORF">KIW84_013750</name>
</gene>